<dbReference type="EMBL" id="GBXM01001664">
    <property type="protein sequence ID" value="JAI06914.1"/>
    <property type="molecule type" value="Transcribed_RNA"/>
</dbReference>
<name>A0A0E9XZ07_ANGAN</name>
<evidence type="ECO:0000313" key="1">
    <source>
        <dbReference type="EMBL" id="JAI06914.1"/>
    </source>
</evidence>
<organism evidence="1">
    <name type="scientific">Anguilla anguilla</name>
    <name type="common">European freshwater eel</name>
    <name type="synonym">Muraena anguilla</name>
    <dbReference type="NCBI Taxonomy" id="7936"/>
    <lineage>
        <taxon>Eukaryota</taxon>
        <taxon>Metazoa</taxon>
        <taxon>Chordata</taxon>
        <taxon>Craniata</taxon>
        <taxon>Vertebrata</taxon>
        <taxon>Euteleostomi</taxon>
        <taxon>Actinopterygii</taxon>
        <taxon>Neopterygii</taxon>
        <taxon>Teleostei</taxon>
        <taxon>Anguilliformes</taxon>
        <taxon>Anguillidae</taxon>
        <taxon>Anguilla</taxon>
    </lineage>
</organism>
<proteinExistence type="predicted"/>
<reference evidence="1" key="1">
    <citation type="submission" date="2014-11" db="EMBL/GenBank/DDBJ databases">
        <authorList>
            <person name="Amaro Gonzalez C."/>
        </authorList>
    </citation>
    <scope>NUCLEOTIDE SEQUENCE</scope>
</reference>
<sequence length="21" mass="2280">MCTFLYQSPMSASLVMSTPAN</sequence>
<protein>
    <submittedName>
        <fullName evidence="1">Uncharacterized protein</fullName>
    </submittedName>
</protein>
<dbReference type="AlphaFoldDB" id="A0A0E9XZ07"/>
<accession>A0A0E9XZ07</accession>
<reference evidence="1" key="2">
    <citation type="journal article" date="2015" name="Fish Shellfish Immunol.">
        <title>Early steps in the European eel (Anguilla anguilla)-Vibrio vulnificus interaction in the gills: Role of the RtxA13 toxin.</title>
        <authorList>
            <person name="Callol A."/>
            <person name="Pajuelo D."/>
            <person name="Ebbesson L."/>
            <person name="Teles M."/>
            <person name="MacKenzie S."/>
            <person name="Amaro C."/>
        </authorList>
    </citation>
    <scope>NUCLEOTIDE SEQUENCE</scope>
</reference>